<name>A0A9P0DYU1_PHACE</name>
<dbReference type="Proteomes" id="UP001153737">
    <property type="component" value="Chromosome 9"/>
</dbReference>
<reference evidence="5" key="1">
    <citation type="submission" date="2022-01" db="EMBL/GenBank/DDBJ databases">
        <authorList>
            <person name="King R."/>
        </authorList>
    </citation>
    <scope>NUCLEOTIDE SEQUENCE</scope>
</reference>
<dbReference type="GO" id="GO:0035494">
    <property type="term" value="P:SNARE complex disassembly"/>
    <property type="evidence" value="ECO:0007669"/>
    <property type="project" value="TreeGrafter"/>
</dbReference>
<protein>
    <recommendedName>
        <fullName evidence="7">Soluble NSF attachment protein</fullName>
    </recommendedName>
</protein>
<evidence type="ECO:0008006" key="7">
    <source>
        <dbReference type="Google" id="ProtNLM"/>
    </source>
</evidence>
<comment type="function">
    <text evidence="4">Required for vesicular transport between the endoplasmic reticulum and the Golgi apparatus.</text>
</comment>
<reference evidence="5" key="2">
    <citation type="submission" date="2022-10" db="EMBL/GenBank/DDBJ databases">
        <authorList>
            <consortium name="ENA_rothamsted_submissions"/>
            <consortium name="culmorum"/>
            <person name="King R."/>
        </authorList>
    </citation>
    <scope>NUCLEOTIDE SEQUENCE</scope>
</reference>
<dbReference type="GO" id="GO:0005774">
    <property type="term" value="C:vacuolar membrane"/>
    <property type="evidence" value="ECO:0007669"/>
    <property type="project" value="TreeGrafter"/>
</dbReference>
<dbReference type="InterPro" id="IPR000744">
    <property type="entry name" value="NSF_attach"/>
</dbReference>
<dbReference type="GO" id="GO:0019905">
    <property type="term" value="F:syntaxin binding"/>
    <property type="evidence" value="ECO:0007669"/>
    <property type="project" value="TreeGrafter"/>
</dbReference>
<evidence type="ECO:0000313" key="6">
    <source>
        <dbReference type="Proteomes" id="UP001153737"/>
    </source>
</evidence>
<dbReference type="CDD" id="cd15832">
    <property type="entry name" value="SNAP"/>
    <property type="match status" value="1"/>
</dbReference>
<dbReference type="InterPro" id="IPR011990">
    <property type="entry name" value="TPR-like_helical_dom_sf"/>
</dbReference>
<keyword evidence="6" id="KW-1185">Reference proteome</keyword>
<proteinExistence type="inferred from homology"/>
<dbReference type="GO" id="GO:0031201">
    <property type="term" value="C:SNARE complex"/>
    <property type="evidence" value="ECO:0007669"/>
    <property type="project" value="TreeGrafter"/>
</dbReference>
<keyword evidence="2 4" id="KW-0813">Transport</keyword>
<dbReference type="PANTHER" id="PTHR13768:SF8">
    <property type="entry name" value="ALPHA-SOLUBLE NSF ATTACHMENT PROTEIN"/>
    <property type="match status" value="1"/>
</dbReference>
<organism evidence="5 6">
    <name type="scientific">Phaedon cochleariae</name>
    <name type="common">Mustard beetle</name>
    <dbReference type="NCBI Taxonomy" id="80249"/>
    <lineage>
        <taxon>Eukaryota</taxon>
        <taxon>Metazoa</taxon>
        <taxon>Ecdysozoa</taxon>
        <taxon>Arthropoda</taxon>
        <taxon>Hexapoda</taxon>
        <taxon>Insecta</taxon>
        <taxon>Pterygota</taxon>
        <taxon>Neoptera</taxon>
        <taxon>Endopterygota</taxon>
        <taxon>Coleoptera</taxon>
        <taxon>Polyphaga</taxon>
        <taxon>Cucujiformia</taxon>
        <taxon>Chrysomeloidea</taxon>
        <taxon>Chrysomelidae</taxon>
        <taxon>Chrysomelinae</taxon>
        <taxon>Chrysomelini</taxon>
        <taxon>Phaedon</taxon>
    </lineage>
</organism>
<dbReference type="AlphaFoldDB" id="A0A9P0DYU1"/>
<dbReference type="SUPFAM" id="SSF48452">
    <property type="entry name" value="TPR-like"/>
    <property type="match status" value="1"/>
</dbReference>
<dbReference type="PRINTS" id="PR00448">
    <property type="entry name" value="NSFATTACHMNT"/>
</dbReference>
<evidence type="ECO:0000313" key="5">
    <source>
        <dbReference type="EMBL" id="CAH1183656.1"/>
    </source>
</evidence>
<comment type="subcellular location">
    <subcellularLocation>
        <location evidence="4">Membrane</location>
        <topology evidence="4">Peripheral membrane protein</topology>
    </subcellularLocation>
</comment>
<evidence type="ECO:0000256" key="1">
    <source>
        <dbReference type="ARBA" id="ARBA00010050"/>
    </source>
</evidence>
<sequence>MAQIELKAHQLRNQAEKKMSSGGFFKTLFSNGACQIEESIEYYTRAGNLFKMAKNWTQAGHAFSDAAELSLRGDNYTDAAFNFVESANCFKKCDVAKAVELYLKAIEIYKDKGKIVAAAKYHQIIAELLEDDNDYYEAVEHYEKAIDFYKMEASYSSANKCLEKVAEYYALWENYDKAILIFQEIACFDLASSLMKYCAKQYLFRAAVCLLCANLDVTSKLETYINMYPAFEDSREYQLIVCLMECIEDNDFEGFTNAIRKFDSVTHLSQWHITMLLRAKNQIQDIPDLK</sequence>
<keyword evidence="4" id="KW-0472">Membrane</keyword>
<evidence type="ECO:0000256" key="2">
    <source>
        <dbReference type="ARBA" id="ARBA00022448"/>
    </source>
</evidence>
<dbReference type="PANTHER" id="PTHR13768">
    <property type="entry name" value="SOLUBLE NSF ATTACHMENT PROTEIN SNAP"/>
    <property type="match status" value="1"/>
</dbReference>
<dbReference type="GO" id="GO:0005483">
    <property type="term" value="F:soluble NSF attachment protein activity"/>
    <property type="evidence" value="ECO:0007669"/>
    <property type="project" value="TreeGrafter"/>
</dbReference>
<evidence type="ECO:0000256" key="4">
    <source>
        <dbReference type="RuleBase" id="RU367013"/>
    </source>
</evidence>
<dbReference type="Pfam" id="PF14938">
    <property type="entry name" value="SNAP"/>
    <property type="match status" value="1"/>
</dbReference>
<dbReference type="EMBL" id="OU896715">
    <property type="protein sequence ID" value="CAH1183656.1"/>
    <property type="molecule type" value="Genomic_DNA"/>
</dbReference>
<comment type="similarity">
    <text evidence="1 4">Belongs to the SNAP family.</text>
</comment>
<keyword evidence="3 4" id="KW-0653">Protein transport</keyword>
<gene>
    <name evidence="5" type="ORF">PHAECO_LOCUS12918</name>
</gene>
<accession>A0A9P0DYU1</accession>
<keyword evidence="4" id="KW-0931">ER-Golgi transport</keyword>
<dbReference type="GO" id="GO:0006886">
    <property type="term" value="P:intracellular protein transport"/>
    <property type="evidence" value="ECO:0007669"/>
    <property type="project" value="UniProtKB-UniRule"/>
</dbReference>
<dbReference type="Gene3D" id="1.25.40.10">
    <property type="entry name" value="Tetratricopeptide repeat domain"/>
    <property type="match status" value="1"/>
</dbReference>
<evidence type="ECO:0000256" key="3">
    <source>
        <dbReference type="ARBA" id="ARBA00022927"/>
    </source>
</evidence>
<dbReference type="OrthoDB" id="9984275at2759"/>